<dbReference type="GO" id="GO:0033969">
    <property type="term" value="F:gamma-glutamyl-gamma-aminobutyrate hydrolase activity"/>
    <property type="evidence" value="ECO:0007669"/>
    <property type="project" value="TreeGrafter"/>
</dbReference>
<dbReference type="Gene3D" id="3.40.50.880">
    <property type="match status" value="1"/>
</dbReference>
<dbReference type="InterPro" id="IPR044668">
    <property type="entry name" value="PuuD-like"/>
</dbReference>
<protein>
    <submittedName>
        <fullName evidence="1">Putative glutamine amidotransferase</fullName>
    </submittedName>
</protein>
<proteinExistence type="predicted"/>
<keyword evidence="1" id="KW-0315">Glutamine amidotransferase</keyword>
<dbReference type="InterPro" id="IPR029062">
    <property type="entry name" value="Class_I_gatase-like"/>
</dbReference>
<dbReference type="STRING" id="394193.SAMN04489732_109267"/>
<evidence type="ECO:0000313" key="2">
    <source>
        <dbReference type="Proteomes" id="UP000198582"/>
    </source>
</evidence>
<sequence length="249" mass="26274">MTQSIRDAPVVAFTYDPRALNEAVRWRLMFEGVVAAGAVPMAIDCGVRQPDVGTLAGLVDGVIVGGGNDVDPRRYGGDPDDPLVRGVNPDRDENELAMLAAARELGKPVLAICRGMQLMNVAYGGTLFADIERDVPGVGVHRQGLAALPDPAHTVTVEAGTTLARWLDTDGTITVNSEHHQGVRAVGDGLRVVARAEDGSIEAIESATEAVVGVQWHPEYFWPVEKTSLTLLSTFIAESVGHTAATSGA</sequence>
<dbReference type="GO" id="GO:0006598">
    <property type="term" value="P:polyamine catabolic process"/>
    <property type="evidence" value="ECO:0007669"/>
    <property type="project" value="TreeGrafter"/>
</dbReference>
<reference evidence="1 2" key="1">
    <citation type="submission" date="2016-10" db="EMBL/GenBank/DDBJ databases">
        <authorList>
            <person name="de Groot N.N."/>
        </authorList>
    </citation>
    <scope>NUCLEOTIDE SEQUENCE [LARGE SCALE GENOMIC DNA]</scope>
    <source>
        <strain evidence="1 2">DSM 44993</strain>
    </source>
</reference>
<dbReference type="GO" id="GO:0005829">
    <property type="term" value="C:cytosol"/>
    <property type="evidence" value="ECO:0007669"/>
    <property type="project" value="TreeGrafter"/>
</dbReference>
<dbReference type="AlphaFoldDB" id="A0A1H8XXR6"/>
<dbReference type="InterPro" id="IPR011697">
    <property type="entry name" value="Peptidase_C26"/>
</dbReference>
<keyword evidence="2" id="KW-1185">Reference proteome</keyword>
<dbReference type="PANTHER" id="PTHR43235:SF1">
    <property type="entry name" value="GLUTAMINE AMIDOTRANSFERASE PB2B2.05-RELATED"/>
    <property type="match status" value="1"/>
</dbReference>
<dbReference type="EMBL" id="FOEF01000009">
    <property type="protein sequence ID" value="SEP44626.1"/>
    <property type="molecule type" value="Genomic_DNA"/>
</dbReference>
<dbReference type="SUPFAM" id="SSF52317">
    <property type="entry name" value="Class I glutamine amidotransferase-like"/>
    <property type="match status" value="1"/>
</dbReference>
<name>A0A1H8XXR6_9PSEU</name>
<dbReference type="GO" id="GO:0016740">
    <property type="term" value="F:transferase activity"/>
    <property type="evidence" value="ECO:0007669"/>
    <property type="project" value="UniProtKB-KW"/>
</dbReference>
<dbReference type="OrthoDB" id="9813383at2"/>
<accession>A0A1H8XXR6</accession>
<dbReference type="CDD" id="cd01745">
    <property type="entry name" value="GATase1_2"/>
    <property type="match status" value="1"/>
</dbReference>
<gene>
    <name evidence="1" type="ORF">SAMN04489732_109267</name>
</gene>
<organism evidence="1 2">
    <name type="scientific">Amycolatopsis saalfeldensis</name>
    <dbReference type="NCBI Taxonomy" id="394193"/>
    <lineage>
        <taxon>Bacteria</taxon>
        <taxon>Bacillati</taxon>
        <taxon>Actinomycetota</taxon>
        <taxon>Actinomycetes</taxon>
        <taxon>Pseudonocardiales</taxon>
        <taxon>Pseudonocardiaceae</taxon>
        <taxon>Amycolatopsis</taxon>
    </lineage>
</organism>
<dbReference type="PANTHER" id="PTHR43235">
    <property type="entry name" value="GLUTAMINE AMIDOTRANSFERASE PB2B2.05-RELATED"/>
    <property type="match status" value="1"/>
</dbReference>
<keyword evidence="1" id="KW-0808">Transferase</keyword>
<dbReference type="RefSeq" id="WP_143086255.1">
    <property type="nucleotide sequence ID" value="NZ_FOEF01000009.1"/>
</dbReference>
<dbReference type="Pfam" id="PF07722">
    <property type="entry name" value="Peptidase_C26"/>
    <property type="match status" value="1"/>
</dbReference>
<evidence type="ECO:0000313" key="1">
    <source>
        <dbReference type="EMBL" id="SEP44626.1"/>
    </source>
</evidence>
<dbReference type="Proteomes" id="UP000198582">
    <property type="component" value="Unassembled WGS sequence"/>
</dbReference>
<dbReference type="PROSITE" id="PS51273">
    <property type="entry name" value="GATASE_TYPE_1"/>
    <property type="match status" value="1"/>
</dbReference>